<dbReference type="RefSeq" id="WP_253060523.1">
    <property type="nucleotide sequence ID" value="NZ_JAMXWM010000005.1"/>
</dbReference>
<evidence type="ECO:0000313" key="1">
    <source>
        <dbReference type="EMBL" id="MFD2693566.1"/>
    </source>
</evidence>
<reference evidence="2" key="1">
    <citation type="journal article" date="2019" name="Int. J. Syst. Evol. Microbiol.">
        <title>The Global Catalogue of Microorganisms (GCM) 10K type strain sequencing project: providing services to taxonomists for standard genome sequencing and annotation.</title>
        <authorList>
            <consortium name="The Broad Institute Genomics Platform"/>
            <consortium name="The Broad Institute Genome Sequencing Center for Infectious Disease"/>
            <person name="Wu L."/>
            <person name="Ma J."/>
        </authorList>
    </citation>
    <scope>NUCLEOTIDE SEQUENCE [LARGE SCALE GENOMIC DNA]</scope>
    <source>
        <strain evidence="2">TISTR 2466</strain>
    </source>
</reference>
<dbReference type="Proteomes" id="UP001597399">
    <property type="component" value="Unassembled WGS sequence"/>
</dbReference>
<dbReference type="EMBL" id="JBHUMQ010000017">
    <property type="protein sequence ID" value="MFD2693566.1"/>
    <property type="molecule type" value="Genomic_DNA"/>
</dbReference>
<name>A0ABW5S1D4_9BACL</name>
<gene>
    <name evidence="1" type="ORF">ACFSUE_07990</name>
</gene>
<comment type="caution">
    <text evidence="1">The sequence shown here is derived from an EMBL/GenBank/DDBJ whole genome shotgun (WGS) entry which is preliminary data.</text>
</comment>
<protein>
    <submittedName>
        <fullName evidence="1">Uncharacterized protein</fullName>
    </submittedName>
</protein>
<keyword evidence="2" id="KW-1185">Reference proteome</keyword>
<evidence type="ECO:0000313" key="2">
    <source>
        <dbReference type="Proteomes" id="UP001597399"/>
    </source>
</evidence>
<organism evidence="1 2">
    <name type="scientific">Sporolactobacillus shoreicorticis</name>
    <dbReference type="NCBI Taxonomy" id="1923877"/>
    <lineage>
        <taxon>Bacteria</taxon>
        <taxon>Bacillati</taxon>
        <taxon>Bacillota</taxon>
        <taxon>Bacilli</taxon>
        <taxon>Bacillales</taxon>
        <taxon>Sporolactobacillaceae</taxon>
        <taxon>Sporolactobacillus</taxon>
    </lineage>
</organism>
<sequence>MANPLTEEQRKNSLLQGIMMMHAVSRGKLVSNETKIAVDEQAKAFKDDVNHLIQQTNENIKRRKLKLSLAGESEKVSQLTDDVGALAIRMRQPVRKLTA</sequence>
<proteinExistence type="predicted"/>
<accession>A0ABW5S1D4</accession>